<sequence length="137" mass="15502">MQSSPLRTGPVRLVYLTLGWLFFGLGMLGVVLPLLPTTPFLLLTLWAFSRSSLRLHQWLYQHRVFGPALQRWHQHRIIPLHAKVIIVVTMSASLTYLIGYSQVPQVAVWLTAAIMLVVASYLLTRPSALKVETDPIE</sequence>
<dbReference type="PANTHER" id="PTHR35813:SF1">
    <property type="entry name" value="INNER MEMBRANE PROTEIN YBAN"/>
    <property type="match status" value="1"/>
</dbReference>
<protein>
    <recommendedName>
        <fullName evidence="1">Inner membrane protein</fullName>
    </recommendedName>
</protein>
<dbReference type="Pfam" id="PF04304">
    <property type="entry name" value="DUF454"/>
    <property type="match status" value="1"/>
</dbReference>
<accession>A0A0F7K3L2</accession>
<organism evidence="3 4">
    <name type="scientific">Sedimenticola thiotaurini</name>
    <dbReference type="NCBI Taxonomy" id="1543721"/>
    <lineage>
        <taxon>Bacteria</taxon>
        <taxon>Pseudomonadati</taxon>
        <taxon>Pseudomonadota</taxon>
        <taxon>Gammaproteobacteria</taxon>
        <taxon>Chromatiales</taxon>
        <taxon>Sedimenticolaceae</taxon>
        <taxon>Sedimenticola</taxon>
    </lineage>
</organism>
<dbReference type="InterPro" id="IPR007401">
    <property type="entry name" value="DUF454"/>
</dbReference>
<dbReference type="PANTHER" id="PTHR35813">
    <property type="entry name" value="INNER MEMBRANE PROTEIN YBAN"/>
    <property type="match status" value="1"/>
</dbReference>
<evidence type="ECO:0000256" key="1">
    <source>
        <dbReference type="PIRNR" id="PIRNR016789"/>
    </source>
</evidence>
<dbReference type="Proteomes" id="UP000034410">
    <property type="component" value="Chromosome"/>
</dbReference>
<evidence type="ECO:0000256" key="2">
    <source>
        <dbReference type="SAM" id="Phobius"/>
    </source>
</evidence>
<evidence type="ECO:0000313" key="4">
    <source>
        <dbReference type="Proteomes" id="UP000034410"/>
    </source>
</evidence>
<dbReference type="GO" id="GO:0005886">
    <property type="term" value="C:plasma membrane"/>
    <property type="evidence" value="ECO:0007669"/>
    <property type="project" value="UniProtKB-SubCell"/>
</dbReference>
<dbReference type="KEGG" id="seds:AAY24_06900"/>
<proteinExistence type="predicted"/>
<keyword evidence="1" id="KW-0997">Cell inner membrane</keyword>
<feature type="transmembrane region" description="Helical" evidence="2">
    <location>
        <begin position="106"/>
        <end position="123"/>
    </location>
</feature>
<dbReference type="EMBL" id="CP011412">
    <property type="protein sequence ID" value="AKH22099.1"/>
    <property type="molecule type" value="Genomic_DNA"/>
</dbReference>
<keyword evidence="2" id="KW-0812">Transmembrane</keyword>
<name>A0A0F7K3L2_9GAMM</name>
<dbReference type="PIRSF" id="PIRSF016789">
    <property type="entry name" value="DUF454"/>
    <property type="match status" value="1"/>
</dbReference>
<feature type="transmembrane region" description="Helical" evidence="2">
    <location>
        <begin position="80"/>
        <end position="100"/>
    </location>
</feature>
<reference evidence="3 4" key="1">
    <citation type="journal article" date="2015" name="Genome Announc.">
        <title>Complete Genome Sequence of Sedimenticola thiotaurini Strain SIP-G1, a Polyphosphate- and Polyhydroxyalkanoate-Accumulating Sulfur-Oxidizing Gammaproteobacterium Isolated from Salt Marsh Sediments.</title>
        <authorList>
            <person name="Flood B.E."/>
            <person name="Jones D.S."/>
            <person name="Bailey J.V."/>
        </authorList>
    </citation>
    <scope>NUCLEOTIDE SEQUENCE [LARGE SCALE GENOMIC DNA]</scope>
    <source>
        <strain evidence="3 4">SIP-G1</strain>
    </source>
</reference>
<keyword evidence="1 2" id="KW-0472">Membrane</keyword>
<gene>
    <name evidence="3" type="ORF">AAY24_06900</name>
</gene>
<comment type="subcellular location">
    <subcellularLocation>
        <location evidence="1">Cell inner membrane</location>
        <topology evidence="1">Multi-pass membrane protein</topology>
    </subcellularLocation>
</comment>
<keyword evidence="1" id="KW-1003">Cell membrane</keyword>
<feature type="transmembrane region" description="Helical" evidence="2">
    <location>
        <begin position="20"/>
        <end position="48"/>
    </location>
</feature>
<keyword evidence="4" id="KW-1185">Reference proteome</keyword>
<dbReference type="AlphaFoldDB" id="A0A0F7K3L2"/>
<keyword evidence="2" id="KW-1133">Transmembrane helix</keyword>
<evidence type="ECO:0000313" key="3">
    <source>
        <dbReference type="EMBL" id="AKH22099.1"/>
    </source>
</evidence>